<evidence type="ECO:0000313" key="4">
    <source>
        <dbReference type="Proteomes" id="UP000275267"/>
    </source>
</evidence>
<dbReference type="PANTHER" id="PTHR30540">
    <property type="entry name" value="OSMOTIC STRESS POTASSIUM TRANSPORTER"/>
    <property type="match status" value="1"/>
</dbReference>
<accession>A0A3L6T9G3</accession>
<dbReference type="InterPro" id="IPR053951">
    <property type="entry name" value="K_trans_N"/>
</dbReference>
<dbReference type="STRING" id="4540.A0A3L6T9G3"/>
<dbReference type="Pfam" id="PF02705">
    <property type="entry name" value="K_trans"/>
    <property type="match status" value="1"/>
</dbReference>
<name>A0A3L6T9G3_PANMI</name>
<protein>
    <submittedName>
        <fullName evidence="3">Potassium transporter 22-like</fullName>
    </submittedName>
</protein>
<dbReference type="GO" id="GO:0015079">
    <property type="term" value="F:potassium ion transmembrane transporter activity"/>
    <property type="evidence" value="ECO:0007669"/>
    <property type="project" value="InterPro"/>
</dbReference>
<dbReference type="Proteomes" id="UP000275267">
    <property type="component" value="Unassembled WGS sequence"/>
</dbReference>
<evidence type="ECO:0000313" key="3">
    <source>
        <dbReference type="EMBL" id="RLN34148.1"/>
    </source>
</evidence>
<dbReference type="EMBL" id="PQIB02000002">
    <property type="protein sequence ID" value="RLN34148.1"/>
    <property type="molecule type" value="Genomic_DNA"/>
</dbReference>
<proteinExistence type="inferred from homology"/>
<organism evidence="3 4">
    <name type="scientific">Panicum miliaceum</name>
    <name type="common">Proso millet</name>
    <name type="synonym">Broomcorn millet</name>
    <dbReference type="NCBI Taxonomy" id="4540"/>
    <lineage>
        <taxon>Eukaryota</taxon>
        <taxon>Viridiplantae</taxon>
        <taxon>Streptophyta</taxon>
        <taxon>Embryophyta</taxon>
        <taxon>Tracheophyta</taxon>
        <taxon>Spermatophyta</taxon>
        <taxon>Magnoliopsida</taxon>
        <taxon>Liliopsida</taxon>
        <taxon>Poales</taxon>
        <taxon>Poaceae</taxon>
        <taxon>PACMAD clade</taxon>
        <taxon>Panicoideae</taxon>
        <taxon>Panicodae</taxon>
        <taxon>Paniceae</taxon>
        <taxon>Panicinae</taxon>
        <taxon>Panicum</taxon>
        <taxon>Panicum sect. Panicum</taxon>
    </lineage>
</organism>
<evidence type="ECO:0000259" key="2">
    <source>
        <dbReference type="Pfam" id="PF02705"/>
    </source>
</evidence>
<dbReference type="PANTHER" id="PTHR30540:SF24">
    <property type="entry name" value="POTASSIUM TRANSPORTER 22"/>
    <property type="match status" value="1"/>
</dbReference>
<dbReference type="OrthoDB" id="504708at2759"/>
<dbReference type="GO" id="GO:0016020">
    <property type="term" value="C:membrane"/>
    <property type="evidence" value="ECO:0007669"/>
    <property type="project" value="InterPro"/>
</dbReference>
<keyword evidence="4" id="KW-1185">Reference proteome</keyword>
<comment type="caution">
    <text evidence="3">The sequence shown here is derived from an EMBL/GenBank/DDBJ whole genome shotgun (WGS) entry which is preliminary data.</text>
</comment>
<dbReference type="AlphaFoldDB" id="A0A3L6T9G3"/>
<reference evidence="4" key="1">
    <citation type="journal article" date="2019" name="Nat. Commun.">
        <title>The genome of broomcorn millet.</title>
        <authorList>
            <person name="Zou C."/>
            <person name="Miki D."/>
            <person name="Li D."/>
            <person name="Tang Q."/>
            <person name="Xiao L."/>
            <person name="Rajput S."/>
            <person name="Deng P."/>
            <person name="Jia W."/>
            <person name="Huang R."/>
            <person name="Zhang M."/>
            <person name="Sun Y."/>
            <person name="Hu J."/>
            <person name="Fu X."/>
            <person name="Schnable P.S."/>
            <person name="Li F."/>
            <person name="Zhang H."/>
            <person name="Feng B."/>
            <person name="Zhu X."/>
            <person name="Liu R."/>
            <person name="Schnable J.C."/>
            <person name="Zhu J.-K."/>
            <person name="Zhang H."/>
        </authorList>
    </citation>
    <scope>NUCLEOTIDE SEQUENCE [LARGE SCALE GENOMIC DNA]</scope>
</reference>
<evidence type="ECO:0000256" key="1">
    <source>
        <dbReference type="ARBA" id="ARBA00008440"/>
    </source>
</evidence>
<dbReference type="InterPro" id="IPR003855">
    <property type="entry name" value="K+_transporter"/>
</dbReference>
<comment type="similarity">
    <text evidence="1">Belongs to the HAK/KUP transporter (TC 2.A.72.3) family.</text>
</comment>
<feature type="domain" description="K+ potassium transporter integral membrane" evidence="2">
    <location>
        <begin position="58"/>
        <end position="171"/>
    </location>
</feature>
<gene>
    <name evidence="3" type="ORF">C2845_PM03G17460</name>
</gene>
<sequence length="199" mass="21312">MAQVQVPVQVQPAAATMEMMLKKPQPQASSCCSESDDMADLERALALEAAAPTTVPRGTFALYSLISRHAKVSLVPNHQAEDDINDEAVLAAKPSLRGSVRRRTVQLASLREQRAQWVKQLLETSKPVRISLFLLTVLATAMVISDACLTPAISVLSAVGGLKDKAPNLTTERRISEVDVIAPPTQSISGSRQTASTVV</sequence>